<proteinExistence type="inferred from homology"/>
<sequence length="505" mass="56228">MMKSLRLLYTSDTHGYLYPTDYAGGAEKAMGLFNLAAAFDRDEHTLLLDGGDTIQGSPFTNFTHRLPLRPHPIAQAMNQIGYDYVTLGNHDFNYGIAHLEAYLCDLRAVCLCANIYDRRRRLPIRPWAVHTLPNGLRVGLTGVCTHYVTRWERPETLAELHIEPPLPAARRALEAMRGQADVTVCLYHGGFERDLQTGALLTQSAENQAWQLCQELGFDVVLTGHQHMAVPCARIGKSVAVQPAYRAVHYAQVDVQLGEQGLRAEARLCPPAPLPAAGPAALLAPLQARVEAWLDTPKGHLDRPLPAEAHLKMASEGSLLANLINLIQQEASGAQISATSMGNEIKGMNQEVTIRDVVASYIYSNTLVVLEMTGEQLRRYVERTAAYFALDECGRLAVSDAFLRPKVEHYNYDYFWGMDYAIDVRRPVGSRVVSMRLDGRDIDDAQRLTVCVNNYRASGTGGYDVIREARVLREIQQDVSELIIAYIESHPHITVPTHRPLTLLH</sequence>
<protein>
    <submittedName>
        <fullName evidence="5">Bifunctional metallophosphatase/5'-nucleotidase</fullName>
    </submittedName>
</protein>
<reference evidence="5" key="2">
    <citation type="journal article" date="2021" name="PeerJ">
        <title>Extensive microbial diversity within the chicken gut microbiome revealed by metagenomics and culture.</title>
        <authorList>
            <person name="Gilroy R."/>
            <person name="Ravi A."/>
            <person name="Getino M."/>
            <person name="Pursley I."/>
            <person name="Horton D.L."/>
            <person name="Alikhan N.F."/>
            <person name="Baker D."/>
            <person name="Gharbi K."/>
            <person name="Hall N."/>
            <person name="Watson M."/>
            <person name="Adriaenssens E.M."/>
            <person name="Foster-Nyarko E."/>
            <person name="Jarju S."/>
            <person name="Secka A."/>
            <person name="Antonio M."/>
            <person name="Oren A."/>
            <person name="Chaudhuri R.R."/>
            <person name="La Ragione R."/>
            <person name="Hildebrand F."/>
            <person name="Pallen M.J."/>
        </authorList>
    </citation>
    <scope>NUCLEOTIDE SEQUENCE</scope>
    <source>
        <strain evidence="5">ChiHile30-977</strain>
    </source>
</reference>
<organism evidence="5 6">
    <name type="scientific">Candidatus Avichristensenella intestinipullorum</name>
    <dbReference type="NCBI Taxonomy" id="2840693"/>
    <lineage>
        <taxon>Bacteria</taxon>
        <taxon>Bacillati</taxon>
        <taxon>Bacillota</taxon>
        <taxon>Clostridia</taxon>
        <taxon>Candidatus Avichristensenella</taxon>
    </lineage>
</organism>
<reference evidence="5" key="1">
    <citation type="submission" date="2020-10" db="EMBL/GenBank/DDBJ databases">
        <authorList>
            <person name="Gilroy R."/>
        </authorList>
    </citation>
    <scope>NUCLEOTIDE SEQUENCE</scope>
    <source>
        <strain evidence="5">ChiHile30-977</strain>
    </source>
</reference>
<comment type="caution">
    <text evidence="5">The sequence shown here is derived from an EMBL/GenBank/DDBJ whole genome shotgun (WGS) entry which is preliminary data.</text>
</comment>
<dbReference type="InterPro" id="IPR006179">
    <property type="entry name" value="5_nucleotidase/apyrase"/>
</dbReference>
<gene>
    <name evidence="5" type="ORF">IAA66_03620</name>
</gene>
<evidence type="ECO:0000256" key="1">
    <source>
        <dbReference type="ARBA" id="ARBA00022729"/>
    </source>
</evidence>
<evidence type="ECO:0000313" key="6">
    <source>
        <dbReference type="Proteomes" id="UP000886819"/>
    </source>
</evidence>
<evidence type="ECO:0000259" key="3">
    <source>
        <dbReference type="Pfam" id="PF00149"/>
    </source>
</evidence>
<dbReference type="SUPFAM" id="SSF56300">
    <property type="entry name" value="Metallo-dependent phosphatases"/>
    <property type="match status" value="1"/>
</dbReference>
<evidence type="ECO:0000259" key="4">
    <source>
        <dbReference type="Pfam" id="PF02872"/>
    </source>
</evidence>
<feature type="domain" description="Calcineurin-like phosphoesterase" evidence="3">
    <location>
        <begin position="6"/>
        <end position="228"/>
    </location>
</feature>
<dbReference type="Proteomes" id="UP000886819">
    <property type="component" value="Unassembled WGS sequence"/>
</dbReference>
<dbReference type="GO" id="GO:0009166">
    <property type="term" value="P:nucleotide catabolic process"/>
    <property type="evidence" value="ECO:0007669"/>
    <property type="project" value="InterPro"/>
</dbReference>
<dbReference type="InterPro" id="IPR004843">
    <property type="entry name" value="Calcineurin-like_PHP"/>
</dbReference>
<dbReference type="InterPro" id="IPR036907">
    <property type="entry name" value="5'-Nucleotdase_C_sf"/>
</dbReference>
<evidence type="ECO:0000313" key="5">
    <source>
        <dbReference type="EMBL" id="HIQ62660.1"/>
    </source>
</evidence>
<dbReference type="GO" id="GO:0030288">
    <property type="term" value="C:outer membrane-bounded periplasmic space"/>
    <property type="evidence" value="ECO:0007669"/>
    <property type="project" value="TreeGrafter"/>
</dbReference>
<keyword evidence="2" id="KW-0378">Hydrolase</keyword>
<dbReference type="AlphaFoldDB" id="A0A9D1CID3"/>
<accession>A0A9D1CID3</accession>
<evidence type="ECO:0000256" key="2">
    <source>
        <dbReference type="RuleBase" id="RU362119"/>
    </source>
</evidence>
<dbReference type="GO" id="GO:0016787">
    <property type="term" value="F:hydrolase activity"/>
    <property type="evidence" value="ECO:0007669"/>
    <property type="project" value="UniProtKB-KW"/>
</dbReference>
<dbReference type="PANTHER" id="PTHR11575">
    <property type="entry name" value="5'-NUCLEOTIDASE-RELATED"/>
    <property type="match status" value="1"/>
</dbReference>
<dbReference type="Gene3D" id="3.90.780.10">
    <property type="entry name" value="5'-Nucleotidase, C-terminal domain"/>
    <property type="match status" value="1"/>
</dbReference>
<dbReference type="PRINTS" id="PR01607">
    <property type="entry name" value="APYRASEFAMLY"/>
</dbReference>
<comment type="similarity">
    <text evidence="2">Belongs to the 5'-nucleotidase family.</text>
</comment>
<feature type="domain" description="5'-Nucleotidase C-terminal" evidence="4">
    <location>
        <begin position="315"/>
        <end position="466"/>
    </location>
</feature>
<dbReference type="Pfam" id="PF00149">
    <property type="entry name" value="Metallophos"/>
    <property type="match status" value="1"/>
</dbReference>
<dbReference type="GO" id="GO:0000166">
    <property type="term" value="F:nucleotide binding"/>
    <property type="evidence" value="ECO:0007669"/>
    <property type="project" value="UniProtKB-KW"/>
</dbReference>
<dbReference type="PANTHER" id="PTHR11575:SF6">
    <property type="entry name" value="2',3'-CYCLIC-NUCLEOTIDE 2'-PHOSPHODIESTERASE_3'-NUCLEOTIDASE"/>
    <property type="match status" value="1"/>
</dbReference>
<dbReference type="EMBL" id="DVFI01000051">
    <property type="protein sequence ID" value="HIQ62660.1"/>
    <property type="molecule type" value="Genomic_DNA"/>
</dbReference>
<keyword evidence="1" id="KW-0732">Signal</keyword>
<dbReference type="InterPro" id="IPR008334">
    <property type="entry name" value="5'-Nucleotdase_C"/>
</dbReference>
<dbReference type="InterPro" id="IPR029052">
    <property type="entry name" value="Metallo-depent_PP-like"/>
</dbReference>
<dbReference type="Pfam" id="PF02872">
    <property type="entry name" value="5_nucleotid_C"/>
    <property type="match status" value="1"/>
</dbReference>
<dbReference type="SUPFAM" id="SSF55816">
    <property type="entry name" value="5'-nucleotidase (syn. UDP-sugar hydrolase), C-terminal domain"/>
    <property type="match status" value="1"/>
</dbReference>
<dbReference type="Gene3D" id="3.60.21.10">
    <property type="match status" value="1"/>
</dbReference>
<name>A0A9D1CID3_9FIRM</name>
<keyword evidence="2" id="KW-0547">Nucleotide-binding</keyword>